<evidence type="ECO:0000313" key="2">
    <source>
        <dbReference type="EMBL" id="KAF1911473.1"/>
    </source>
</evidence>
<dbReference type="EMBL" id="ML979144">
    <property type="protein sequence ID" value="KAF1911473.1"/>
    <property type="molecule type" value="Genomic_DNA"/>
</dbReference>
<gene>
    <name evidence="2" type="ORF">BDU57DRAFT_524617</name>
</gene>
<proteinExistence type="predicted"/>
<sequence>MKFFFALCTLIALAVALPSPSSDGVSSADTSTSAVANCQPGVSYCYKQIVQDLGVPKQTILHQYCDQQFEYDALSCHACHKFPWPLDYCWDGPGAWDSVFTCQGGTEYVFKERCDSCEAGKCM</sequence>
<protein>
    <submittedName>
        <fullName evidence="2">Uncharacterized protein</fullName>
    </submittedName>
</protein>
<feature type="signal peptide" evidence="1">
    <location>
        <begin position="1"/>
        <end position="16"/>
    </location>
</feature>
<feature type="chain" id="PRO_5025590731" evidence="1">
    <location>
        <begin position="17"/>
        <end position="123"/>
    </location>
</feature>
<keyword evidence="3" id="KW-1185">Reference proteome</keyword>
<evidence type="ECO:0000256" key="1">
    <source>
        <dbReference type="SAM" id="SignalP"/>
    </source>
</evidence>
<reference evidence="2" key="1">
    <citation type="journal article" date="2020" name="Stud. Mycol.">
        <title>101 Dothideomycetes genomes: a test case for predicting lifestyles and emergence of pathogens.</title>
        <authorList>
            <person name="Haridas S."/>
            <person name="Albert R."/>
            <person name="Binder M."/>
            <person name="Bloem J."/>
            <person name="Labutti K."/>
            <person name="Salamov A."/>
            <person name="Andreopoulos B."/>
            <person name="Baker S."/>
            <person name="Barry K."/>
            <person name="Bills G."/>
            <person name="Bluhm B."/>
            <person name="Cannon C."/>
            <person name="Castanera R."/>
            <person name="Culley D."/>
            <person name="Daum C."/>
            <person name="Ezra D."/>
            <person name="Gonzalez J."/>
            <person name="Henrissat B."/>
            <person name="Kuo A."/>
            <person name="Liang C."/>
            <person name="Lipzen A."/>
            <person name="Lutzoni F."/>
            <person name="Magnuson J."/>
            <person name="Mondo S."/>
            <person name="Nolan M."/>
            <person name="Ohm R."/>
            <person name="Pangilinan J."/>
            <person name="Park H.-J."/>
            <person name="Ramirez L."/>
            <person name="Alfaro M."/>
            <person name="Sun H."/>
            <person name="Tritt A."/>
            <person name="Yoshinaga Y."/>
            <person name="Zwiers L.-H."/>
            <person name="Turgeon B."/>
            <person name="Goodwin S."/>
            <person name="Spatafora J."/>
            <person name="Crous P."/>
            <person name="Grigoriev I."/>
        </authorList>
    </citation>
    <scope>NUCLEOTIDE SEQUENCE</scope>
    <source>
        <strain evidence="2">HMLAC05119</strain>
    </source>
</reference>
<dbReference type="OrthoDB" id="3754992at2759"/>
<organism evidence="2 3">
    <name type="scientific">Ampelomyces quisqualis</name>
    <name type="common">Powdery mildew agent</name>
    <dbReference type="NCBI Taxonomy" id="50730"/>
    <lineage>
        <taxon>Eukaryota</taxon>
        <taxon>Fungi</taxon>
        <taxon>Dikarya</taxon>
        <taxon>Ascomycota</taxon>
        <taxon>Pezizomycotina</taxon>
        <taxon>Dothideomycetes</taxon>
        <taxon>Pleosporomycetidae</taxon>
        <taxon>Pleosporales</taxon>
        <taxon>Pleosporineae</taxon>
        <taxon>Phaeosphaeriaceae</taxon>
        <taxon>Ampelomyces</taxon>
    </lineage>
</organism>
<keyword evidence="1" id="KW-0732">Signal</keyword>
<dbReference type="Proteomes" id="UP000800096">
    <property type="component" value="Unassembled WGS sequence"/>
</dbReference>
<evidence type="ECO:0000313" key="3">
    <source>
        <dbReference type="Proteomes" id="UP000800096"/>
    </source>
</evidence>
<dbReference type="AlphaFoldDB" id="A0A6A5Q7I1"/>
<name>A0A6A5Q7I1_AMPQU</name>
<accession>A0A6A5Q7I1</accession>